<feature type="region of interest" description="Disordered" evidence="1">
    <location>
        <begin position="271"/>
        <end position="294"/>
    </location>
</feature>
<evidence type="ECO:0000313" key="2">
    <source>
        <dbReference type="EMBL" id="RDE08153.1"/>
    </source>
</evidence>
<dbReference type="PANTHER" id="PTHR48148:SF3">
    <property type="entry name" value="KERATINOCYTE PROLINE-RICH PROTEIN"/>
    <property type="match status" value="1"/>
</dbReference>
<evidence type="ECO:0008006" key="4">
    <source>
        <dbReference type="Google" id="ProtNLM"/>
    </source>
</evidence>
<dbReference type="OrthoDB" id="7161229at2"/>
<evidence type="ECO:0000256" key="1">
    <source>
        <dbReference type="SAM" id="MobiDB-lite"/>
    </source>
</evidence>
<sequence length="394" mass="41612">MRVGTTVSVIGHVTVLALSLVHLSSVDRLNPSMESAISVDLVPIDEFSNITVGTLQSETVDLETPSAVETEIEAQIAERTGNTTEDQPTPEITPDASPAPTIQSAPAPEPQAEPEPEPVPEPEPAPEPAPAPTPIPRPEPQPQPEPAPEPEPTPVPEPVPAPEPVPEPEPTPAPIPEPTPEPTPAPQPEPEPEPQPAAPVPPRATNIAQLREQFAQQQAAAARAAAAAQQQQQQQQQQQPRPTPPTPPNQPTSPSSTNVADRIEDIINNETSRGTTTGQGGQQSLGAPTGTSATLTQSEAAALAAAMRRCWQPPIATQSTPGLTVRLLVNLNRDGSVSGTPQILSQLSDELTRATALSAQRAVQQCSPYTMLPAEKYDSWQEVDVTFDPRDVAM</sequence>
<accession>A0A369W1B4</accession>
<dbReference type="PANTHER" id="PTHR48148">
    <property type="entry name" value="KERATINOCYTE PROLINE-RICH PROTEIN"/>
    <property type="match status" value="1"/>
</dbReference>
<proteinExistence type="predicted"/>
<dbReference type="Proteomes" id="UP000253759">
    <property type="component" value="Unassembled WGS sequence"/>
</dbReference>
<feature type="compositionally biased region" description="Pro residues" evidence="1">
    <location>
        <begin position="121"/>
        <end position="202"/>
    </location>
</feature>
<comment type="caution">
    <text evidence="2">The sequence shown here is derived from an EMBL/GenBank/DDBJ whole genome shotgun (WGS) entry which is preliminary data.</text>
</comment>
<dbReference type="RefSeq" id="WP_114646600.1">
    <property type="nucleotide sequence ID" value="NZ_QQNH01000022.1"/>
</dbReference>
<dbReference type="Gene3D" id="3.30.1150.10">
    <property type="match status" value="1"/>
</dbReference>
<protein>
    <recommendedName>
        <fullName evidence="4">Cell envelope biogenesis protein TolA</fullName>
    </recommendedName>
</protein>
<organism evidence="2 3">
    <name type="scientific">Pelagibacterium lacus</name>
    <dbReference type="NCBI Taxonomy" id="2282655"/>
    <lineage>
        <taxon>Bacteria</taxon>
        <taxon>Pseudomonadati</taxon>
        <taxon>Pseudomonadota</taxon>
        <taxon>Alphaproteobacteria</taxon>
        <taxon>Hyphomicrobiales</taxon>
        <taxon>Devosiaceae</taxon>
        <taxon>Pelagibacterium</taxon>
    </lineage>
</organism>
<feature type="compositionally biased region" description="Pro residues" evidence="1">
    <location>
        <begin position="241"/>
        <end position="251"/>
    </location>
</feature>
<reference evidence="3" key="1">
    <citation type="submission" date="2018-07" db="EMBL/GenBank/DDBJ databases">
        <authorList>
            <person name="Liu B.-T."/>
            <person name="Du Z."/>
        </authorList>
    </citation>
    <scope>NUCLEOTIDE SEQUENCE [LARGE SCALE GENOMIC DNA]</scope>
    <source>
        <strain evidence="3">XYN52</strain>
    </source>
</reference>
<feature type="region of interest" description="Disordered" evidence="1">
    <location>
        <begin position="77"/>
        <end position="258"/>
    </location>
</feature>
<keyword evidence="3" id="KW-1185">Reference proteome</keyword>
<name>A0A369W1B4_9HYPH</name>
<feature type="compositionally biased region" description="Low complexity" evidence="1">
    <location>
        <begin position="213"/>
        <end position="240"/>
    </location>
</feature>
<dbReference type="AlphaFoldDB" id="A0A369W1B4"/>
<gene>
    <name evidence="2" type="ORF">DVH29_12895</name>
</gene>
<evidence type="ECO:0000313" key="3">
    <source>
        <dbReference type="Proteomes" id="UP000253759"/>
    </source>
</evidence>
<dbReference type="EMBL" id="QQNH01000022">
    <property type="protein sequence ID" value="RDE08153.1"/>
    <property type="molecule type" value="Genomic_DNA"/>
</dbReference>